<evidence type="ECO:0000313" key="1">
    <source>
        <dbReference type="EMBL" id="GGL19597.1"/>
    </source>
</evidence>
<dbReference type="RefSeq" id="WP_189082960.1">
    <property type="nucleotide sequence ID" value="NZ_BMMX01000068.1"/>
</dbReference>
<name>A0A8J3C4X8_9ACTN</name>
<proteinExistence type="predicted"/>
<comment type="caution">
    <text evidence="1">The sequence shown here is derived from an EMBL/GenBank/DDBJ whole genome shotgun (WGS) entry which is preliminary data.</text>
</comment>
<evidence type="ECO:0000313" key="2">
    <source>
        <dbReference type="Proteomes" id="UP000656042"/>
    </source>
</evidence>
<dbReference type="InterPro" id="IPR045645">
    <property type="entry name" value="DUF6403"/>
</dbReference>
<accession>A0A8J3C4X8</accession>
<sequence length="101" mass="10452">MTWLIWPAGVVALFAAGYTAARLPRLRAEREHRRAAWSAARAAIAVARISRDAAATPQTQADQLLGRAEAATATGGGAATARAAADWAARADGLWRAAADG</sequence>
<dbReference type="EMBL" id="BMMX01000068">
    <property type="protein sequence ID" value="GGL19597.1"/>
    <property type="molecule type" value="Genomic_DNA"/>
</dbReference>
<dbReference type="Pfam" id="PF19941">
    <property type="entry name" value="DUF6403"/>
    <property type="match status" value="1"/>
</dbReference>
<protein>
    <submittedName>
        <fullName evidence="1">Uncharacterized protein</fullName>
    </submittedName>
</protein>
<dbReference type="Proteomes" id="UP000656042">
    <property type="component" value="Unassembled WGS sequence"/>
</dbReference>
<gene>
    <name evidence="1" type="ORF">GCM10012284_62720</name>
</gene>
<reference evidence="1" key="1">
    <citation type="journal article" date="2014" name="Int. J. Syst. Evol. Microbiol.">
        <title>Complete genome sequence of Corynebacterium casei LMG S-19264T (=DSM 44701T), isolated from a smear-ripened cheese.</title>
        <authorList>
            <consortium name="US DOE Joint Genome Institute (JGI-PGF)"/>
            <person name="Walter F."/>
            <person name="Albersmeier A."/>
            <person name="Kalinowski J."/>
            <person name="Ruckert C."/>
        </authorList>
    </citation>
    <scope>NUCLEOTIDE SEQUENCE</scope>
    <source>
        <strain evidence="1">CGMCC 4.7299</strain>
    </source>
</reference>
<organism evidence="1 2">
    <name type="scientific">Mangrovihabitans endophyticus</name>
    <dbReference type="NCBI Taxonomy" id="1751298"/>
    <lineage>
        <taxon>Bacteria</taxon>
        <taxon>Bacillati</taxon>
        <taxon>Actinomycetota</taxon>
        <taxon>Actinomycetes</taxon>
        <taxon>Micromonosporales</taxon>
        <taxon>Micromonosporaceae</taxon>
        <taxon>Mangrovihabitans</taxon>
    </lineage>
</organism>
<reference evidence="1" key="2">
    <citation type="submission" date="2020-09" db="EMBL/GenBank/DDBJ databases">
        <authorList>
            <person name="Sun Q."/>
            <person name="Zhou Y."/>
        </authorList>
    </citation>
    <scope>NUCLEOTIDE SEQUENCE</scope>
    <source>
        <strain evidence="1">CGMCC 4.7299</strain>
    </source>
</reference>
<keyword evidence="2" id="KW-1185">Reference proteome</keyword>
<dbReference type="AlphaFoldDB" id="A0A8J3C4X8"/>